<dbReference type="Proteomes" id="UP000717328">
    <property type="component" value="Unassembled WGS sequence"/>
</dbReference>
<name>A0A9P7GLG0_9AGAR</name>
<evidence type="ECO:0000313" key="2">
    <source>
        <dbReference type="Proteomes" id="UP000717328"/>
    </source>
</evidence>
<dbReference type="OrthoDB" id="2788229at2759"/>
<dbReference type="AlphaFoldDB" id="A0A9P7GLG0"/>
<accession>A0A9P7GLG0</accession>
<proteinExistence type="predicted"/>
<protein>
    <recommendedName>
        <fullName evidence="3">F-box domain-containing protein</fullName>
    </recommendedName>
</protein>
<dbReference type="EMBL" id="JABCKI010000151">
    <property type="protein sequence ID" value="KAG5652191.1"/>
    <property type="molecule type" value="Genomic_DNA"/>
</dbReference>
<reference evidence="1" key="1">
    <citation type="submission" date="2021-02" db="EMBL/GenBank/DDBJ databases">
        <authorList>
            <person name="Nieuwenhuis M."/>
            <person name="Van De Peppel L.J.J."/>
        </authorList>
    </citation>
    <scope>NUCLEOTIDE SEQUENCE</scope>
    <source>
        <strain evidence="1">D49</strain>
    </source>
</reference>
<sequence>MDLLNMPVIPAAKAQLSIDLFDIVMDQLEDDEKSLRNCALVSPTFLFLARKRLFRSIYLEYRTETQIPCARLMEFLTTCSEITPHIRKLHVVIHNWLPFEPSFLLLLRHLAENGFLKEFFLDSMLP</sequence>
<evidence type="ECO:0008006" key="3">
    <source>
        <dbReference type="Google" id="ProtNLM"/>
    </source>
</evidence>
<keyword evidence="2" id="KW-1185">Reference proteome</keyword>
<gene>
    <name evidence="1" type="ORF">H0H81_005955</name>
</gene>
<organism evidence="1 2">
    <name type="scientific">Sphagnurus paluster</name>
    <dbReference type="NCBI Taxonomy" id="117069"/>
    <lineage>
        <taxon>Eukaryota</taxon>
        <taxon>Fungi</taxon>
        <taxon>Dikarya</taxon>
        <taxon>Basidiomycota</taxon>
        <taxon>Agaricomycotina</taxon>
        <taxon>Agaricomycetes</taxon>
        <taxon>Agaricomycetidae</taxon>
        <taxon>Agaricales</taxon>
        <taxon>Tricholomatineae</taxon>
        <taxon>Lyophyllaceae</taxon>
        <taxon>Sphagnurus</taxon>
    </lineage>
</organism>
<evidence type="ECO:0000313" key="1">
    <source>
        <dbReference type="EMBL" id="KAG5652191.1"/>
    </source>
</evidence>
<comment type="caution">
    <text evidence="1">The sequence shown here is derived from an EMBL/GenBank/DDBJ whole genome shotgun (WGS) entry which is preliminary data.</text>
</comment>
<reference evidence="1" key="2">
    <citation type="submission" date="2021-10" db="EMBL/GenBank/DDBJ databases">
        <title>Phylogenomics reveals ancestral predisposition of the termite-cultivated fungus Termitomyces towards a domesticated lifestyle.</title>
        <authorList>
            <person name="Auxier B."/>
            <person name="Grum-Grzhimaylo A."/>
            <person name="Cardenas M.E."/>
            <person name="Lodge J.D."/>
            <person name="Laessoe T."/>
            <person name="Pedersen O."/>
            <person name="Smith M.E."/>
            <person name="Kuyper T.W."/>
            <person name="Franco-Molano E.A."/>
            <person name="Baroni T.J."/>
            <person name="Aanen D.K."/>
        </authorList>
    </citation>
    <scope>NUCLEOTIDE SEQUENCE</scope>
    <source>
        <strain evidence="1">D49</strain>
    </source>
</reference>